<dbReference type="PANTHER" id="PTHR11444">
    <property type="entry name" value="ASPARTATEAMMONIA/ARGININOSUCCINATE/ADENYLOSUCCINATE LYASE"/>
    <property type="match status" value="1"/>
</dbReference>
<feature type="binding site" evidence="5">
    <location>
        <begin position="135"/>
        <end position="137"/>
    </location>
    <ligand>
        <name>substrate</name>
    </ligand>
</feature>
<evidence type="ECO:0000256" key="3">
    <source>
        <dbReference type="ARBA" id="ARBA00022532"/>
    </source>
</evidence>
<dbReference type="GO" id="GO:0006099">
    <property type="term" value="P:tricarboxylic acid cycle"/>
    <property type="evidence" value="ECO:0007669"/>
    <property type="project" value="UniProtKB-UniRule"/>
</dbReference>
<dbReference type="FunFam" id="1.10.40.30:FF:000002">
    <property type="entry name" value="Fumarate hydratase class II"/>
    <property type="match status" value="1"/>
</dbReference>
<evidence type="ECO:0000256" key="5">
    <source>
        <dbReference type="HAMAP-Rule" id="MF_00743"/>
    </source>
</evidence>
<evidence type="ECO:0000256" key="4">
    <source>
        <dbReference type="ARBA" id="ARBA00023239"/>
    </source>
</evidence>
<evidence type="ECO:0000313" key="9">
    <source>
        <dbReference type="Proteomes" id="UP000472676"/>
    </source>
</evidence>
<comment type="caution">
    <text evidence="8">The sequence shown here is derived from an EMBL/GenBank/DDBJ whole genome shotgun (WGS) entry which is preliminary data.</text>
</comment>
<evidence type="ECO:0000259" key="6">
    <source>
        <dbReference type="Pfam" id="PF00206"/>
    </source>
</evidence>
<feature type="active site" description="Proton donor/acceptor" evidence="5">
    <location>
        <position position="184"/>
    </location>
</feature>
<feature type="domain" description="Fumarase C C-terminal" evidence="7">
    <location>
        <begin position="404"/>
        <end position="457"/>
    </location>
</feature>
<organism evidence="8 9">
    <name type="scientific">Solimonas terrae</name>
    <dbReference type="NCBI Taxonomy" id="1396819"/>
    <lineage>
        <taxon>Bacteria</taxon>
        <taxon>Pseudomonadati</taxon>
        <taxon>Pseudomonadota</taxon>
        <taxon>Gammaproteobacteria</taxon>
        <taxon>Nevskiales</taxon>
        <taxon>Nevskiaceae</taxon>
        <taxon>Solimonas</taxon>
    </lineage>
</organism>
<dbReference type="FunFam" id="1.10.275.10:FF:000001">
    <property type="entry name" value="Fumarate hydratase, mitochondrial"/>
    <property type="match status" value="1"/>
</dbReference>
<evidence type="ECO:0000259" key="7">
    <source>
        <dbReference type="Pfam" id="PF10415"/>
    </source>
</evidence>
<comment type="subunit">
    <text evidence="5">Homotetramer.</text>
</comment>
<protein>
    <recommendedName>
        <fullName evidence="5">Fumarate hydratase class II</fullName>
        <shortName evidence="5">Fumarase C</shortName>
        <ecNumber evidence="5">4.2.1.2</ecNumber>
    </recommendedName>
    <alternativeName>
        <fullName evidence="5">Aerobic fumarase</fullName>
    </alternativeName>
    <alternativeName>
        <fullName evidence="5">Iron-independent fumarase</fullName>
    </alternativeName>
</protein>
<dbReference type="InterPro" id="IPR008948">
    <property type="entry name" value="L-Aspartase-like"/>
</dbReference>
<feature type="active site" evidence="5">
    <location>
        <position position="314"/>
    </location>
</feature>
<keyword evidence="2 5" id="KW-0963">Cytoplasm</keyword>
<dbReference type="PROSITE" id="PS00163">
    <property type="entry name" value="FUMARATE_LYASES"/>
    <property type="match status" value="1"/>
</dbReference>
<dbReference type="Gene3D" id="1.20.200.10">
    <property type="entry name" value="Fumarase/aspartase (Central domain)"/>
    <property type="match status" value="1"/>
</dbReference>
<gene>
    <name evidence="5" type="primary">fumC</name>
    <name evidence="8" type="ORF">G7Y85_16335</name>
</gene>
<evidence type="ECO:0000313" key="8">
    <source>
        <dbReference type="EMBL" id="NGY06341.1"/>
    </source>
</evidence>
<feature type="binding site" description="in site B" evidence="5">
    <location>
        <begin position="125"/>
        <end position="128"/>
    </location>
    <ligand>
        <name>substrate</name>
    </ligand>
</feature>
<proteinExistence type="inferred from homology"/>
<reference evidence="8 9" key="1">
    <citation type="journal article" date="2014" name="Int. J. Syst. Evol. Microbiol.">
        <title>Solimonas terrae sp. nov., isolated from soil.</title>
        <authorList>
            <person name="Kim S.J."/>
            <person name="Moon J.Y."/>
            <person name="Weon H.Y."/>
            <person name="Ahn J.H."/>
            <person name="Chen W.M."/>
            <person name="Kwon S.W."/>
        </authorList>
    </citation>
    <scope>NUCLEOTIDE SEQUENCE [LARGE SCALE GENOMIC DNA]</scope>
    <source>
        <strain evidence="8 9">KIS83-12</strain>
    </source>
</reference>
<dbReference type="EC" id="4.2.1.2" evidence="5"/>
<dbReference type="RefSeq" id="WP_166259620.1">
    <property type="nucleotide sequence ID" value="NZ_JAAMOW010000008.1"/>
</dbReference>
<comment type="miscellaneous">
    <text evidence="5">There are 2 substrate-binding sites: the catalytic A site, and the non-catalytic B site that may play a role in the transfer of substrate or product between the active site and the solvent. Alternatively, the B site may bind allosteric effectors.</text>
</comment>
<dbReference type="InterPro" id="IPR020557">
    <property type="entry name" value="Fumarate_lyase_CS"/>
</dbReference>
<name>A0A6M2BVV3_9GAMM</name>
<keyword evidence="3 5" id="KW-0816">Tricarboxylic acid cycle</keyword>
<feature type="domain" description="Fumarate lyase N-terminal" evidence="6">
    <location>
        <begin position="14"/>
        <end position="338"/>
    </location>
</feature>
<keyword evidence="4 5" id="KW-0456">Lyase</keyword>
<sequence length="462" mass="49493">MAKPAFRLEHDSLGELKVPANALWGAQTQRAVDNFPISGLKMPRAFIRALGLIKATAAQVNRELGLLDAGRAEAIAVCALQVAEGQHDAQFPIDVFQTGSGTSTNMNANEVIAHLASRRLRKTVHPNDHVNYGQSSNDVIPTAIHVAAALLVHAELKPALKFLATTIDRRARQLKGVTKTGRTHLMDAMPLRFDQELSGWATQIRHGLERLDAVQPRLLQLALGGTAVGTGINADPRFGRRFARALAARSGLRFVPAANYFEALSAQDTAVELSGQLKAIAVSLMKIANDLRWMNSGPLAGLGEIELPSLQPGSSIMPGKVNPVIPEATAQVAAQVIGNDATITVAAQAGNFQLNVMLPVIALNLLQSITLEANVSRLLAERAIAGFRVRREHIRETLDRNPILITALNARIGYDRGAAIAKQAYRQGRPVIDVAAEITGLPRAELAELLDPARLTRGGVGS</sequence>
<comment type="catalytic activity">
    <reaction evidence="5">
        <text>(S)-malate = fumarate + H2O</text>
        <dbReference type="Rhea" id="RHEA:12460"/>
        <dbReference type="ChEBI" id="CHEBI:15377"/>
        <dbReference type="ChEBI" id="CHEBI:15589"/>
        <dbReference type="ChEBI" id="CHEBI:29806"/>
        <dbReference type="EC" id="4.2.1.2"/>
    </reaction>
</comment>
<dbReference type="PANTHER" id="PTHR11444:SF22">
    <property type="entry name" value="FUMARATE HYDRATASE CLASS II"/>
    <property type="match status" value="1"/>
</dbReference>
<dbReference type="Gene3D" id="1.10.275.10">
    <property type="entry name" value="Fumarase/aspartase (N-terminal domain)"/>
    <property type="match status" value="1"/>
</dbReference>
<dbReference type="AlphaFoldDB" id="A0A6M2BVV3"/>
<dbReference type="CDD" id="cd01362">
    <property type="entry name" value="Fumarase_classII"/>
    <property type="match status" value="1"/>
</dbReference>
<dbReference type="InterPro" id="IPR024083">
    <property type="entry name" value="Fumarase/histidase_N"/>
</dbReference>
<dbReference type="EMBL" id="JAAMOW010000008">
    <property type="protein sequence ID" value="NGY06341.1"/>
    <property type="molecule type" value="Genomic_DNA"/>
</dbReference>
<dbReference type="InterPro" id="IPR000362">
    <property type="entry name" value="Fumarate_lyase_fam"/>
</dbReference>
<feature type="binding site" evidence="5">
    <location>
        <begin position="320"/>
        <end position="322"/>
    </location>
    <ligand>
        <name>substrate</name>
    </ligand>
</feature>
<dbReference type="GO" id="GO:0005737">
    <property type="term" value="C:cytoplasm"/>
    <property type="evidence" value="ECO:0007669"/>
    <property type="project" value="UniProtKB-SubCell"/>
</dbReference>
<dbReference type="Gene3D" id="1.10.40.30">
    <property type="entry name" value="Fumarase/aspartase (C-terminal domain)"/>
    <property type="match status" value="1"/>
</dbReference>
<dbReference type="InterPro" id="IPR018951">
    <property type="entry name" value="Fumarase_C_C"/>
</dbReference>
<dbReference type="GO" id="GO:0004333">
    <property type="term" value="F:fumarate hydratase activity"/>
    <property type="evidence" value="ECO:0007669"/>
    <property type="project" value="UniProtKB-UniRule"/>
</dbReference>
<accession>A0A6M2BVV3</accession>
<dbReference type="InterPro" id="IPR022761">
    <property type="entry name" value="Fumarate_lyase_N"/>
</dbReference>
<dbReference type="Proteomes" id="UP000472676">
    <property type="component" value="Unassembled WGS sequence"/>
</dbReference>
<keyword evidence="9" id="KW-1185">Reference proteome</keyword>
<comment type="function">
    <text evidence="5">Involved in the TCA cycle. Catalyzes the stereospecific interconversion of fumarate to L-malate.</text>
</comment>
<comment type="subcellular location">
    <subcellularLocation>
        <location evidence="5">Cytoplasm</location>
    </subcellularLocation>
</comment>
<dbReference type="PRINTS" id="PR00149">
    <property type="entry name" value="FUMRATELYASE"/>
</dbReference>
<comment type="similarity">
    <text evidence="1 5">Belongs to the class-II fumarase/aspartase family. Fumarase subfamily.</text>
</comment>
<dbReference type="FunFam" id="1.20.200.10:FF:000001">
    <property type="entry name" value="Fumarate hydratase, mitochondrial"/>
    <property type="match status" value="1"/>
</dbReference>
<feature type="binding site" evidence="5">
    <location>
        <position position="183"/>
    </location>
    <ligand>
        <name>substrate</name>
    </ligand>
</feature>
<dbReference type="Pfam" id="PF10415">
    <property type="entry name" value="FumaraseC_C"/>
    <property type="match status" value="1"/>
</dbReference>
<dbReference type="UniPathway" id="UPA00223">
    <property type="reaction ID" value="UER01007"/>
</dbReference>
<dbReference type="NCBIfam" id="NF008909">
    <property type="entry name" value="PRK12273.1"/>
    <property type="match status" value="1"/>
</dbReference>
<dbReference type="InterPro" id="IPR005677">
    <property type="entry name" value="Fum_hydII"/>
</dbReference>
<comment type="pathway">
    <text evidence="5">Carbohydrate metabolism; tricarboxylic acid cycle; (S)-malate from fumarate: step 1/1.</text>
</comment>
<evidence type="ECO:0000256" key="1">
    <source>
        <dbReference type="ARBA" id="ARBA00009084"/>
    </source>
</evidence>
<evidence type="ECO:0000256" key="2">
    <source>
        <dbReference type="ARBA" id="ARBA00022490"/>
    </source>
</evidence>
<feature type="site" description="Important for catalytic activity" evidence="5">
    <location>
        <position position="327"/>
    </location>
</feature>
<dbReference type="Pfam" id="PF00206">
    <property type="entry name" value="Lyase_1"/>
    <property type="match status" value="1"/>
</dbReference>
<dbReference type="HAMAP" id="MF_00743">
    <property type="entry name" value="FumaraseC"/>
    <property type="match status" value="1"/>
</dbReference>
<dbReference type="GO" id="GO:0006106">
    <property type="term" value="P:fumarate metabolic process"/>
    <property type="evidence" value="ECO:0007669"/>
    <property type="project" value="InterPro"/>
</dbReference>
<dbReference type="SUPFAM" id="SSF48557">
    <property type="entry name" value="L-aspartase-like"/>
    <property type="match status" value="1"/>
</dbReference>
<feature type="binding site" evidence="5">
    <location>
        <position position="315"/>
    </location>
    <ligand>
        <name>substrate</name>
    </ligand>
</feature>
<feature type="binding site" evidence="5">
    <location>
        <begin position="100"/>
        <end position="102"/>
    </location>
    <ligand>
        <name>substrate</name>
    </ligand>
</feature>